<feature type="compositionally biased region" description="Low complexity" evidence="2">
    <location>
        <begin position="296"/>
        <end position="306"/>
    </location>
</feature>
<feature type="compositionally biased region" description="Basic and acidic residues" evidence="2">
    <location>
        <begin position="386"/>
        <end position="397"/>
    </location>
</feature>
<dbReference type="Gramene" id="GBG78785">
    <property type="protein sequence ID" value="GBG78785"/>
    <property type="gene ID" value="CBR_g28009"/>
</dbReference>
<dbReference type="EMBL" id="BFEA01000303">
    <property type="protein sequence ID" value="GBG78785.1"/>
    <property type="molecule type" value="Genomic_DNA"/>
</dbReference>
<feature type="compositionally biased region" description="Basic residues" evidence="2">
    <location>
        <begin position="279"/>
        <end position="289"/>
    </location>
</feature>
<feature type="coiled-coil region" evidence="1">
    <location>
        <begin position="129"/>
        <end position="184"/>
    </location>
</feature>
<organism evidence="3 4">
    <name type="scientific">Chara braunii</name>
    <name type="common">Braun's stonewort</name>
    <dbReference type="NCBI Taxonomy" id="69332"/>
    <lineage>
        <taxon>Eukaryota</taxon>
        <taxon>Viridiplantae</taxon>
        <taxon>Streptophyta</taxon>
        <taxon>Charophyceae</taxon>
        <taxon>Charales</taxon>
        <taxon>Characeae</taxon>
        <taxon>Chara</taxon>
    </lineage>
</organism>
<feature type="region of interest" description="Disordered" evidence="2">
    <location>
        <begin position="369"/>
        <end position="397"/>
    </location>
</feature>
<evidence type="ECO:0000313" key="3">
    <source>
        <dbReference type="EMBL" id="GBG78785.1"/>
    </source>
</evidence>
<feature type="region of interest" description="Disordered" evidence="2">
    <location>
        <begin position="260"/>
        <end position="309"/>
    </location>
</feature>
<evidence type="ECO:0000256" key="1">
    <source>
        <dbReference type="SAM" id="Coils"/>
    </source>
</evidence>
<protein>
    <submittedName>
        <fullName evidence="3">Uncharacterized protein</fullName>
    </submittedName>
</protein>
<dbReference type="Proteomes" id="UP000265515">
    <property type="component" value="Unassembled WGS sequence"/>
</dbReference>
<gene>
    <name evidence="3" type="ORF">CBR_g28009</name>
</gene>
<reference evidence="3 4" key="1">
    <citation type="journal article" date="2018" name="Cell">
        <title>The Chara Genome: Secondary Complexity and Implications for Plant Terrestrialization.</title>
        <authorList>
            <person name="Nishiyama T."/>
            <person name="Sakayama H."/>
            <person name="Vries J.D."/>
            <person name="Buschmann H."/>
            <person name="Saint-Marcoux D."/>
            <person name="Ullrich K.K."/>
            <person name="Haas F.B."/>
            <person name="Vanderstraeten L."/>
            <person name="Becker D."/>
            <person name="Lang D."/>
            <person name="Vosolsobe S."/>
            <person name="Rombauts S."/>
            <person name="Wilhelmsson P.K.I."/>
            <person name="Janitza P."/>
            <person name="Kern R."/>
            <person name="Heyl A."/>
            <person name="Rumpler F."/>
            <person name="Villalobos L.I.A.C."/>
            <person name="Clay J.M."/>
            <person name="Skokan R."/>
            <person name="Toyoda A."/>
            <person name="Suzuki Y."/>
            <person name="Kagoshima H."/>
            <person name="Schijlen E."/>
            <person name="Tajeshwar N."/>
            <person name="Catarino B."/>
            <person name="Hetherington A.J."/>
            <person name="Saltykova A."/>
            <person name="Bonnot C."/>
            <person name="Breuninger H."/>
            <person name="Symeonidi A."/>
            <person name="Radhakrishnan G.V."/>
            <person name="Van Nieuwerburgh F."/>
            <person name="Deforce D."/>
            <person name="Chang C."/>
            <person name="Karol K.G."/>
            <person name="Hedrich R."/>
            <person name="Ulvskov P."/>
            <person name="Glockner G."/>
            <person name="Delwiche C.F."/>
            <person name="Petrasek J."/>
            <person name="Van de Peer Y."/>
            <person name="Friml J."/>
            <person name="Beilby M."/>
            <person name="Dolan L."/>
            <person name="Kohara Y."/>
            <person name="Sugano S."/>
            <person name="Fujiyama A."/>
            <person name="Delaux P.-M."/>
            <person name="Quint M."/>
            <person name="TheiBen G."/>
            <person name="Hagemann M."/>
            <person name="Harholt J."/>
            <person name="Dunand C."/>
            <person name="Zachgo S."/>
            <person name="Langdale J."/>
            <person name="Maumus F."/>
            <person name="Straeten D.V.D."/>
            <person name="Gould S.B."/>
            <person name="Rensing S.A."/>
        </authorList>
    </citation>
    <scope>NUCLEOTIDE SEQUENCE [LARGE SCALE GENOMIC DNA]</scope>
    <source>
        <strain evidence="3 4">S276</strain>
    </source>
</reference>
<sequence length="397" mass="42330">MVRCRDTMSVATMEEETMTVAGAAGITTAIGTLAAGSGATAAIAAMVAIGRLVVTVLAADMSTELQGSGRPPASIAGSPDTMLTSVPCHGGTKGRSATDDGGESSEPPIGVLETKVAEIGKSVAAVCQYVEVEKQKKAAKERRKVEKKQAEERVAAELAEAELKKKKKAEKARKEAERNEEIRKCLDIKLALRAGELRDEVREDVWQEIHVAIGELCTAVARGKQAAGPTMATAGSGASSSKTDEINLRTRDLCITDKTKRGLEPTLEGSPPMELPPKRTPRRSGRLARTRGNALKTPTPKKTPPSIRKKTPAAIGIVGRLRFEKKVMNGLKNLDALVLQNICKDEGIAYYSKFESIFDIAAHRTRVAYGSDDEDEATSDIGGAEDTTKDQEDVSST</sequence>
<proteinExistence type="predicted"/>
<evidence type="ECO:0000256" key="2">
    <source>
        <dbReference type="SAM" id="MobiDB-lite"/>
    </source>
</evidence>
<feature type="region of interest" description="Disordered" evidence="2">
    <location>
        <begin position="87"/>
        <end position="108"/>
    </location>
</feature>
<keyword evidence="4" id="KW-1185">Reference proteome</keyword>
<name>A0A388L905_CHABU</name>
<accession>A0A388L905</accession>
<comment type="caution">
    <text evidence="3">The sequence shown here is derived from an EMBL/GenBank/DDBJ whole genome shotgun (WGS) entry which is preliminary data.</text>
</comment>
<dbReference type="AlphaFoldDB" id="A0A388L905"/>
<keyword evidence="1" id="KW-0175">Coiled coil</keyword>
<evidence type="ECO:0000313" key="4">
    <source>
        <dbReference type="Proteomes" id="UP000265515"/>
    </source>
</evidence>